<dbReference type="AlphaFoldDB" id="A0A4R1FJ63"/>
<evidence type="ECO:0000256" key="1">
    <source>
        <dbReference type="SAM" id="MobiDB-lite"/>
    </source>
</evidence>
<sequence>MNDPTPLAHLLTHRRPTVSGLPLGRLLLANYPRPPRPPLTEQKQPDPEQGSAT</sequence>
<protein>
    <submittedName>
        <fullName evidence="2">Uncharacterized protein</fullName>
    </submittedName>
</protein>
<comment type="caution">
    <text evidence="2">The sequence shown here is derived from an EMBL/GenBank/DDBJ whole genome shotgun (WGS) entry which is preliminary data.</text>
</comment>
<keyword evidence="3" id="KW-1185">Reference proteome</keyword>
<name>A0A4R1FJ63_9NOCA</name>
<reference evidence="2 3" key="1">
    <citation type="submission" date="2019-03" db="EMBL/GenBank/DDBJ databases">
        <title>Genomic Encyclopedia of Type Strains, Phase IV (KMG-IV): sequencing the most valuable type-strain genomes for metagenomic binning, comparative biology and taxonomic classification.</title>
        <authorList>
            <person name="Goeker M."/>
        </authorList>
    </citation>
    <scope>NUCLEOTIDE SEQUENCE [LARGE SCALE GENOMIC DNA]</scope>
    <source>
        <strain evidence="2 3">DSM 44684</strain>
    </source>
</reference>
<gene>
    <name evidence="2" type="ORF">DFR71_5042</name>
</gene>
<organism evidence="2 3">
    <name type="scientific">Nocardia alba</name>
    <dbReference type="NCBI Taxonomy" id="225051"/>
    <lineage>
        <taxon>Bacteria</taxon>
        <taxon>Bacillati</taxon>
        <taxon>Actinomycetota</taxon>
        <taxon>Actinomycetes</taxon>
        <taxon>Mycobacteriales</taxon>
        <taxon>Nocardiaceae</taxon>
        <taxon>Nocardia</taxon>
    </lineage>
</organism>
<evidence type="ECO:0000313" key="2">
    <source>
        <dbReference type="EMBL" id="TCJ94443.1"/>
    </source>
</evidence>
<proteinExistence type="predicted"/>
<dbReference type="STRING" id="1210063.GCA_001612665_01686"/>
<dbReference type="EMBL" id="SMFR01000004">
    <property type="protein sequence ID" value="TCJ94443.1"/>
    <property type="molecule type" value="Genomic_DNA"/>
</dbReference>
<evidence type="ECO:0000313" key="3">
    <source>
        <dbReference type="Proteomes" id="UP000294856"/>
    </source>
</evidence>
<dbReference type="Proteomes" id="UP000294856">
    <property type="component" value="Unassembled WGS sequence"/>
</dbReference>
<accession>A0A4R1FJ63</accession>
<feature type="region of interest" description="Disordered" evidence="1">
    <location>
        <begin position="27"/>
        <end position="53"/>
    </location>
</feature>